<protein>
    <recommendedName>
        <fullName evidence="2">DUF4378 domain-containing protein</fullName>
    </recommendedName>
</protein>
<proteinExistence type="predicted"/>
<evidence type="ECO:0000313" key="3">
    <source>
        <dbReference type="EMBL" id="PNX93716.1"/>
    </source>
</evidence>
<feature type="region of interest" description="Disordered" evidence="1">
    <location>
        <begin position="1"/>
        <end position="51"/>
    </location>
</feature>
<dbReference type="AlphaFoldDB" id="A0A2K3MSI6"/>
<evidence type="ECO:0000256" key="1">
    <source>
        <dbReference type="SAM" id="MobiDB-lite"/>
    </source>
</evidence>
<reference evidence="3 4" key="1">
    <citation type="journal article" date="2014" name="Am. J. Bot.">
        <title>Genome assembly and annotation for red clover (Trifolium pratense; Fabaceae).</title>
        <authorList>
            <person name="Istvanek J."/>
            <person name="Jaros M."/>
            <person name="Krenek A."/>
            <person name="Repkova J."/>
        </authorList>
    </citation>
    <scope>NUCLEOTIDE SEQUENCE [LARGE SCALE GENOMIC DNA]</scope>
    <source>
        <strain evidence="4">cv. Tatra</strain>
        <tissue evidence="3">Young leaves</tissue>
    </source>
</reference>
<accession>A0A2K3MSI6</accession>
<dbReference type="STRING" id="57577.A0A2K3MSI6"/>
<gene>
    <name evidence="3" type="ORF">L195_g016873</name>
</gene>
<dbReference type="ExpressionAtlas" id="A0A2K3MSI6">
    <property type="expression patterns" value="baseline"/>
</dbReference>
<dbReference type="Pfam" id="PF14309">
    <property type="entry name" value="DUF4378"/>
    <property type="match status" value="1"/>
</dbReference>
<evidence type="ECO:0000313" key="4">
    <source>
        <dbReference type="Proteomes" id="UP000236291"/>
    </source>
</evidence>
<feature type="compositionally biased region" description="Acidic residues" evidence="1">
    <location>
        <begin position="34"/>
        <end position="51"/>
    </location>
</feature>
<dbReference type="Proteomes" id="UP000236291">
    <property type="component" value="Unassembled WGS sequence"/>
</dbReference>
<name>A0A2K3MSI6_TRIPR</name>
<sequence length="230" mass="27513">DKEVDGVNKFQSAKDEEEKEQCSPVSVLDPPFQDYDDDDDDCHENDDEEDDYDLECSYANVQRTKQQLLDRLRRFEQLAELDPLELEKRMQEENECETFFEDDDEDESDAPCEEKALREIVNEILYNSSVHDRWQDQEVLKRLVYDLIKEEENELNCSQDMNNVMKKVCKKMELWKEVESNTIDMMIEEDFTREEIGWKKHNEETKELAREVELSIFSFLVDEFSEELVC</sequence>
<reference evidence="3 4" key="2">
    <citation type="journal article" date="2017" name="Front. Plant Sci.">
        <title>Gene Classification and Mining of Molecular Markers Useful in Red Clover (Trifolium pratense) Breeding.</title>
        <authorList>
            <person name="Istvanek J."/>
            <person name="Dluhosova J."/>
            <person name="Dluhos P."/>
            <person name="Patkova L."/>
            <person name="Nedelnik J."/>
            <person name="Repkova J."/>
        </authorList>
    </citation>
    <scope>NUCLEOTIDE SEQUENCE [LARGE SCALE GENOMIC DNA]</scope>
    <source>
        <strain evidence="4">cv. Tatra</strain>
        <tissue evidence="3">Young leaves</tissue>
    </source>
</reference>
<dbReference type="InterPro" id="IPR025486">
    <property type="entry name" value="DUF4378"/>
</dbReference>
<evidence type="ECO:0000259" key="2">
    <source>
        <dbReference type="Pfam" id="PF14309"/>
    </source>
</evidence>
<comment type="caution">
    <text evidence="3">The sequence shown here is derived from an EMBL/GenBank/DDBJ whole genome shotgun (WGS) entry which is preliminary data.</text>
</comment>
<organism evidence="3 4">
    <name type="scientific">Trifolium pratense</name>
    <name type="common">Red clover</name>
    <dbReference type="NCBI Taxonomy" id="57577"/>
    <lineage>
        <taxon>Eukaryota</taxon>
        <taxon>Viridiplantae</taxon>
        <taxon>Streptophyta</taxon>
        <taxon>Embryophyta</taxon>
        <taxon>Tracheophyta</taxon>
        <taxon>Spermatophyta</taxon>
        <taxon>Magnoliopsida</taxon>
        <taxon>eudicotyledons</taxon>
        <taxon>Gunneridae</taxon>
        <taxon>Pentapetalae</taxon>
        <taxon>rosids</taxon>
        <taxon>fabids</taxon>
        <taxon>Fabales</taxon>
        <taxon>Fabaceae</taxon>
        <taxon>Papilionoideae</taxon>
        <taxon>50 kb inversion clade</taxon>
        <taxon>NPAAA clade</taxon>
        <taxon>Hologalegina</taxon>
        <taxon>IRL clade</taxon>
        <taxon>Trifolieae</taxon>
        <taxon>Trifolium</taxon>
    </lineage>
</organism>
<dbReference type="PANTHER" id="PTHR33623">
    <property type="entry name" value="OS04G0572500 PROTEIN"/>
    <property type="match status" value="1"/>
</dbReference>
<feature type="domain" description="DUF4378" evidence="2">
    <location>
        <begin position="87"/>
        <end position="223"/>
    </location>
</feature>
<dbReference type="EMBL" id="ASHM01011766">
    <property type="protein sequence ID" value="PNX93716.1"/>
    <property type="molecule type" value="Genomic_DNA"/>
</dbReference>
<feature type="compositionally biased region" description="Basic and acidic residues" evidence="1">
    <location>
        <begin position="1"/>
        <end position="16"/>
    </location>
</feature>
<dbReference type="PANTHER" id="PTHR33623:SF5">
    <property type="entry name" value="HISTONE-LYSINE N-METHYLTRANSFERASE SETD1B-LIKE PROTEIN"/>
    <property type="match status" value="1"/>
</dbReference>
<feature type="non-terminal residue" evidence="3">
    <location>
        <position position="1"/>
    </location>
</feature>